<gene>
    <name evidence="3" type="ORF">MNBD_GAMMA18-2501</name>
</gene>
<keyword evidence="1" id="KW-0812">Transmembrane</keyword>
<evidence type="ECO:0000259" key="2">
    <source>
        <dbReference type="Pfam" id="PF03872"/>
    </source>
</evidence>
<dbReference type="EMBL" id="UOFP01000315">
    <property type="protein sequence ID" value="VAW90213.1"/>
    <property type="molecule type" value="Genomic_DNA"/>
</dbReference>
<proteinExistence type="predicted"/>
<dbReference type="InterPro" id="IPR005572">
    <property type="entry name" value="Anti-sigma_E_RseA_N"/>
</dbReference>
<evidence type="ECO:0000256" key="1">
    <source>
        <dbReference type="SAM" id="Phobius"/>
    </source>
</evidence>
<dbReference type="GO" id="GO:0016989">
    <property type="term" value="F:sigma factor antagonist activity"/>
    <property type="evidence" value="ECO:0007669"/>
    <property type="project" value="InterPro"/>
</dbReference>
<feature type="transmembrane region" description="Helical" evidence="1">
    <location>
        <begin position="92"/>
        <end position="114"/>
    </location>
</feature>
<dbReference type="Gene3D" id="1.10.10.880">
    <property type="entry name" value="Anti sigma-E protein RseA, N-terminal domain"/>
    <property type="match status" value="1"/>
</dbReference>
<dbReference type="AlphaFoldDB" id="A0A3B0ZQ36"/>
<dbReference type="CDD" id="cd16328">
    <property type="entry name" value="RseA_N"/>
    <property type="match status" value="1"/>
</dbReference>
<dbReference type="PANTHER" id="PTHR38104:SF1">
    <property type="entry name" value="ANTI-SIGMA-E FACTOR RSEA"/>
    <property type="match status" value="1"/>
</dbReference>
<evidence type="ECO:0000313" key="3">
    <source>
        <dbReference type="EMBL" id="VAW90213.1"/>
    </source>
</evidence>
<sequence>MAGNEKIKSQVSSFMDGEIEKDEVSLLCKRMANDQELREQWRDYHLIRDVLTQQLLEQSNVDLSARIQDALSDEPAFSAKTKVASSSMVKRLSGLAVAASVAILGVVVVLNTAVQPGGGEATILASNTSAPDTVVTQVAGVSNGVSSADRPMDPRLNKYLVDHSEYAVSASVHGILPYARIVGHPPVRK</sequence>
<dbReference type="PANTHER" id="PTHR38104">
    <property type="match status" value="1"/>
</dbReference>
<keyword evidence="1" id="KW-0472">Membrane</keyword>
<feature type="domain" description="Anti sigma-E protein RseA N-terminal" evidence="2">
    <location>
        <begin position="8"/>
        <end position="86"/>
    </location>
</feature>
<dbReference type="InterPro" id="IPR052383">
    <property type="entry name" value="Anti-sigma-E_RseA-like"/>
</dbReference>
<name>A0A3B0ZQ36_9ZZZZ</name>
<dbReference type="SUPFAM" id="SSF89069">
    <property type="entry name" value="N-terminal, cytoplasmic domain of anti-sigmaE factor RseA"/>
    <property type="match status" value="1"/>
</dbReference>
<reference evidence="3" key="1">
    <citation type="submission" date="2018-06" db="EMBL/GenBank/DDBJ databases">
        <authorList>
            <person name="Zhirakovskaya E."/>
        </authorList>
    </citation>
    <scope>NUCLEOTIDE SEQUENCE</scope>
</reference>
<accession>A0A3B0ZQ36</accession>
<dbReference type="InterPro" id="IPR036147">
    <property type="entry name" value="Anti-sigma_E_RseA_N_sf"/>
</dbReference>
<dbReference type="Pfam" id="PF03872">
    <property type="entry name" value="RseA_N"/>
    <property type="match status" value="1"/>
</dbReference>
<protein>
    <recommendedName>
        <fullName evidence="2">Anti sigma-E protein RseA N-terminal domain-containing protein</fullName>
    </recommendedName>
</protein>
<keyword evidence="1" id="KW-1133">Transmembrane helix</keyword>
<organism evidence="3">
    <name type="scientific">hydrothermal vent metagenome</name>
    <dbReference type="NCBI Taxonomy" id="652676"/>
    <lineage>
        <taxon>unclassified sequences</taxon>
        <taxon>metagenomes</taxon>
        <taxon>ecological metagenomes</taxon>
    </lineage>
</organism>